<evidence type="ECO:0000313" key="3">
    <source>
        <dbReference type="Proteomes" id="UP000616724"/>
    </source>
</evidence>
<name>A0A8J3RMS7_9ACTN</name>
<protein>
    <recommendedName>
        <fullName evidence="4">Helix-hairpin-helix domain-containing protein</fullName>
    </recommendedName>
</protein>
<evidence type="ECO:0000256" key="1">
    <source>
        <dbReference type="SAM" id="MobiDB-lite"/>
    </source>
</evidence>
<keyword evidence="3" id="KW-1185">Reference proteome</keyword>
<feature type="region of interest" description="Disordered" evidence="1">
    <location>
        <begin position="182"/>
        <end position="220"/>
    </location>
</feature>
<evidence type="ECO:0000313" key="2">
    <source>
        <dbReference type="EMBL" id="GIH77530.1"/>
    </source>
</evidence>
<dbReference type="AlphaFoldDB" id="A0A8J3RMS7"/>
<gene>
    <name evidence="2" type="ORF">Plo01_39590</name>
</gene>
<dbReference type="EMBL" id="BOOH01000033">
    <property type="protein sequence ID" value="GIH77530.1"/>
    <property type="molecule type" value="Genomic_DNA"/>
</dbReference>
<sequence>MDDLTKISGIGRAIAARLTGAGVSSYADLAALGSGEIVELLGDVAGITAARVEGWRAQAAQLAGTDEPEPSRYESFIVRVLLEEGAPRTATVQHVQTGGYGRWGSWDPRLVLDFITACLPGGHRFFDREDRQDGAVPPPPAPPAAGDALRRSVSAATDVMGELLVTPPIPEESGFSLALAEPAGTGETRAPTDAVPEHEGASSVTRLPRRANPALPSPGSMETRLVAAHRPFTLLLRLALTDPPDRLAYTAIVTLRPVPRTGESTVLRGDGSLGGADPVVSFGSPGLPPGIYRIDAVITLRGAGEPAQGAASAVIDGGLLQVV</sequence>
<proteinExistence type="predicted"/>
<accession>A0A8J3RMS7</accession>
<dbReference type="Proteomes" id="UP000616724">
    <property type="component" value="Unassembled WGS sequence"/>
</dbReference>
<organism evidence="2 3">
    <name type="scientific">Planobispora longispora</name>
    <dbReference type="NCBI Taxonomy" id="28887"/>
    <lineage>
        <taxon>Bacteria</taxon>
        <taxon>Bacillati</taxon>
        <taxon>Actinomycetota</taxon>
        <taxon>Actinomycetes</taxon>
        <taxon>Streptosporangiales</taxon>
        <taxon>Streptosporangiaceae</taxon>
        <taxon>Planobispora</taxon>
    </lineage>
</organism>
<dbReference type="RefSeq" id="WP_203892100.1">
    <property type="nucleotide sequence ID" value="NZ_BOOH01000033.1"/>
</dbReference>
<comment type="caution">
    <text evidence="2">The sequence shown here is derived from an EMBL/GenBank/DDBJ whole genome shotgun (WGS) entry which is preliminary data.</text>
</comment>
<feature type="region of interest" description="Disordered" evidence="1">
    <location>
        <begin position="129"/>
        <end position="150"/>
    </location>
</feature>
<evidence type="ECO:0008006" key="4">
    <source>
        <dbReference type="Google" id="ProtNLM"/>
    </source>
</evidence>
<dbReference type="Gene3D" id="1.10.150.20">
    <property type="entry name" value="5' to 3' exonuclease, C-terminal subdomain"/>
    <property type="match status" value="1"/>
</dbReference>
<dbReference type="Pfam" id="PF14520">
    <property type="entry name" value="HHH_5"/>
    <property type="match status" value="1"/>
</dbReference>
<reference evidence="2 3" key="1">
    <citation type="submission" date="2021-01" db="EMBL/GenBank/DDBJ databases">
        <title>Whole genome shotgun sequence of Planobispora longispora NBRC 13918.</title>
        <authorList>
            <person name="Komaki H."/>
            <person name="Tamura T."/>
        </authorList>
    </citation>
    <scope>NUCLEOTIDE SEQUENCE [LARGE SCALE GENOMIC DNA]</scope>
    <source>
        <strain evidence="2 3">NBRC 13918</strain>
    </source>
</reference>